<evidence type="ECO:0000313" key="1">
    <source>
        <dbReference type="EMBL" id="TRB39272.1"/>
    </source>
</evidence>
<dbReference type="KEGG" id="mhay:VK67_10570"/>
<dbReference type="EMBL" id="VAJI01000004">
    <property type="protein sequence ID" value="TRB39272.1"/>
    <property type="molecule type" value="Genomic_DNA"/>
</dbReference>
<evidence type="ECO:0000313" key="4">
    <source>
        <dbReference type="Proteomes" id="UP000318394"/>
    </source>
</evidence>
<accession>A0A547ERK3</accession>
<dbReference type="EMBL" id="VAJB01000004">
    <property type="protein sequence ID" value="TRB75771.1"/>
    <property type="molecule type" value="Genomic_DNA"/>
</dbReference>
<dbReference type="OrthoDB" id="1425096at2"/>
<name>A0A547ERK3_MANHA</name>
<dbReference type="GeneID" id="67369817"/>
<dbReference type="AlphaFoldDB" id="A0A547ERK3"/>
<evidence type="ECO:0008006" key="5">
    <source>
        <dbReference type="Google" id="ProtNLM"/>
    </source>
</evidence>
<dbReference type="KEGG" id="mhaq:WC39_10570"/>
<gene>
    <name evidence="2" type="ORF">FEA53_03680</name>
    <name evidence="1" type="ORF">FEB89_03685</name>
</gene>
<reference evidence="3 4" key="1">
    <citation type="journal article" date="2019" name="Vet. Microbiol.">
        <title>Genetic characterization of susceptible and multi-drug resistant Mannheimia haemolytica isolated from high-risk stocker calves prior to and after antimicrobial metaphylaxis.</title>
        <authorList>
            <person name="Snyder E.R."/>
            <person name="Alvarez-Narvaez S."/>
            <person name="Credille B.C."/>
        </authorList>
    </citation>
    <scope>NUCLEOTIDE SEQUENCE [LARGE SCALE GENOMIC DNA]</scope>
    <source>
        <strain evidence="2 3">UGA-R5-128-1</strain>
        <strain evidence="1 4">UGA-R7-163-1</strain>
    </source>
</reference>
<dbReference type="Proteomes" id="UP000315164">
    <property type="component" value="Unassembled WGS sequence"/>
</dbReference>
<organism evidence="2 3">
    <name type="scientific">Mannheimia haemolytica</name>
    <name type="common">Pasteurella haemolytica</name>
    <dbReference type="NCBI Taxonomy" id="75985"/>
    <lineage>
        <taxon>Bacteria</taxon>
        <taxon>Pseudomonadati</taxon>
        <taxon>Pseudomonadota</taxon>
        <taxon>Gammaproteobacteria</taxon>
        <taxon>Pasteurellales</taxon>
        <taxon>Pasteurellaceae</taxon>
        <taxon>Mannheimia</taxon>
    </lineage>
</organism>
<dbReference type="Proteomes" id="UP000318394">
    <property type="component" value="Unassembled WGS sequence"/>
</dbReference>
<protein>
    <recommendedName>
        <fullName evidence="5">Apea-like HEPN domain-containing protein</fullName>
    </recommendedName>
</protein>
<dbReference type="RefSeq" id="WP_006253678.1">
    <property type="nucleotide sequence ID" value="NZ_CP011098.1"/>
</dbReference>
<evidence type="ECO:0000313" key="2">
    <source>
        <dbReference type="EMBL" id="TRB75771.1"/>
    </source>
</evidence>
<proteinExistence type="predicted"/>
<evidence type="ECO:0000313" key="3">
    <source>
        <dbReference type="Proteomes" id="UP000315164"/>
    </source>
</evidence>
<sequence>MPNHNQDLKKEWFNKARIDYHSPFLMLWLSCNSWYNFHYSLGKDRTHIDRIKSDTSNQNKLYKEFERIFTSGKIKEKTNLWNNIEQLHFALVQAELKYSGSNIPSEYSKFNLENVLIDFPNKTNSVAYQNLVIHNAKTRAGKLKTQYANAHDLGNLVLVEDIQKIFSGLLEIIYQVRCHLVHGSLSPTPENHEVVKYCYLILWDCLKGFCD</sequence>
<keyword evidence="4" id="KW-1185">Reference proteome</keyword>
<comment type="caution">
    <text evidence="2">The sequence shown here is derived from an EMBL/GenBank/DDBJ whole genome shotgun (WGS) entry which is preliminary data.</text>
</comment>